<dbReference type="InterPro" id="IPR036259">
    <property type="entry name" value="MFS_trans_sf"/>
</dbReference>
<gene>
    <name evidence="5" type="ORF">FUA26_07685</name>
</gene>
<evidence type="ECO:0000313" key="5">
    <source>
        <dbReference type="EMBL" id="TXE11937.1"/>
    </source>
</evidence>
<keyword evidence="6" id="KW-1185">Reference proteome</keyword>
<accession>A0A5C7AUD1</accession>
<dbReference type="OrthoDB" id="9781976at2"/>
<dbReference type="PANTHER" id="PTHR23521:SF3">
    <property type="entry name" value="MFS TRANSPORTER"/>
    <property type="match status" value="1"/>
</dbReference>
<dbReference type="GO" id="GO:0005886">
    <property type="term" value="C:plasma membrane"/>
    <property type="evidence" value="ECO:0007669"/>
    <property type="project" value="TreeGrafter"/>
</dbReference>
<feature type="transmembrane region" description="Helical" evidence="4">
    <location>
        <begin position="130"/>
        <end position="150"/>
    </location>
</feature>
<feature type="transmembrane region" description="Helical" evidence="4">
    <location>
        <begin position="276"/>
        <end position="297"/>
    </location>
</feature>
<feature type="transmembrane region" description="Helical" evidence="4">
    <location>
        <begin position="162"/>
        <end position="187"/>
    </location>
</feature>
<feature type="transmembrane region" description="Helical" evidence="4">
    <location>
        <begin position="208"/>
        <end position="233"/>
    </location>
</feature>
<protein>
    <submittedName>
        <fullName evidence="5">MFS transporter</fullName>
    </submittedName>
</protein>
<proteinExistence type="predicted"/>
<dbReference type="SUPFAM" id="SSF103473">
    <property type="entry name" value="MFS general substrate transporter"/>
    <property type="match status" value="1"/>
</dbReference>
<keyword evidence="3 4" id="KW-0472">Membrane</keyword>
<keyword evidence="2 4" id="KW-1133">Transmembrane helix</keyword>
<feature type="transmembrane region" description="Helical" evidence="4">
    <location>
        <begin position="366"/>
        <end position="385"/>
    </location>
</feature>
<feature type="transmembrane region" description="Helical" evidence="4">
    <location>
        <begin position="74"/>
        <end position="92"/>
    </location>
</feature>
<dbReference type="PANTHER" id="PTHR23521">
    <property type="entry name" value="TRANSPORTER MFS SUPERFAMILY"/>
    <property type="match status" value="1"/>
</dbReference>
<evidence type="ECO:0000313" key="6">
    <source>
        <dbReference type="Proteomes" id="UP000321790"/>
    </source>
</evidence>
<dbReference type="EMBL" id="VOSC01000019">
    <property type="protein sequence ID" value="TXE11937.1"/>
    <property type="molecule type" value="Genomic_DNA"/>
</dbReference>
<dbReference type="Pfam" id="PF07690">
    <property type="entry name" value="MFS_1"/>
    <property type="match status" value="1"/>
</dbReference>
<name>A0A5C7AUD1_9FLAO</name>
<evidence type="ECO:0000256" key="2">
    <source>
        <dbReference type="ARBA" id="ARBA00022989"/>
    </source>
</evidence>
<evidence type="ECO:0000256" key="4">
    <source>
        <dbReference type="SAM" id="Phobius"/>
    </source>
</evidence>
<feature type="transmembrane region" description="Helical" evidence="4">
    <location>
        <begin position="303"/>
        <end position="326"/>
    </location>
</feature>
<evidence type="ECO:0000256" key="3">
    <source>
        <dbReference type="ARBA" id="ARBA00023136"/>
    </source>
</evidence>
<feature type="transmembrane region" description="Helical" evidence="4">
    <location>
        <begin position="7"/>
        <end position="28"/>
    </location>
</feature>
<organism evidence="5 6">
    <name type="scientific">Seonamhaeicola algicola</name>
    <dbReference type="NCBI Taxonomy" id="1719036"/>
    <lineage>
        <taxon>Bacteria</taxon>
        <taxon>Pseudomonadati</taxon>
        <taxon>Bacteroidota</taxon>
        <taxon>Flavobacteriia</taxon>
        <taxon>Flavobacteriales</taxon>
        <taxon>Flavobacteriaceae</taxon>
    </lineage>
</organism>
<feature type="transmembrane region" description="Helical" evidence="4">
    <location>
        <begin position="48"/>
        <end position="67"/>
    </location>
</feature>
<evidence type="ECO:0000256" key="1">
    <source>
        <dbReference type="ARBA" id="ARBA00022692"/>
    </source>
</evidence>
<keyword evidence="1 4" id="KW-0812">Transmembrane</keyword>
<dbReference type="Gene3D" id="1.20.1250.20">
    <property type="entry name" value="MFS general substrate transporter like domains"/>
    <property type="match status" value="2"/>
</dbReference>
<dbReference type="GO" id="GO:0022857">
    <property type="term" value="F:transmembrane transporter activity"/>
    <property type="evidence" value="ECO:0007669"/>
    <property type="project" value="InterPro"/>
</dbReference>
<feature type="transmembrane region" description="Helical" evidence="4">
    <location>
        <begin position="245"/>
        <end position="264"/>
    </location>
</feature>
<feature type="transmembrane region" description="Helical" evidence="4">
    <location>
        <begin position="338"/>
        <end position="360"/>
    </location>
</feature>
<comment type="caution">
    <text evidence="5">The sequence shown here is derived from an EMBL/GenBank/DDBJ whole genome shotgun (WGS) entry which is preliminary data.</text>
</comment>
<dbReference type="InterPro" id="IPR011701">
    <property type="entry name" value="MFS"/>
</dbReference>
<sequence>MIFKEYILPIIVIAQFCCTSLWFAGNAISKDLALIFNLNTQALGHLTTAVQFGFIIGTFLFALFTVVDRFSPSKVFFVCACIASVFNLFVFIGNHTVYSLSILRFFTGFFLAGIYPVGMKIAADYYKEGLGKSLGFLVGALVLGTAFPHLLNYLSISGSVSFVIFTTSILAVLGGLLVLSFVSNGPYRAPLQRFDFKVVFNVFSNKKFRVAAFGYFGHMWELYAFWAFVPFVLKAYKTHHDVTGFSISMLSFLIIAIGGLACVISGKLSQIYTAKIIATGALLLSCFCCLVSPLFFMYASKNIFLVFMMFWGMVVIADSPLFSALVAQSTPNSKKGTALTIVNCIGFSVTIFSIQLLNYATHILPVKYLFLMLAIGPLLALFVLLKQKRG</sequence>
<dbReference type="AlphaFoldDB" id="A0A5C7AUD1"/>
<dbReference type="Proteomes" id="UP000321790">
    <property type="component" value="Unassembled WGS sequence"/>
</dbReference>
<reference evidence="6" key="1">
    <citation type="submission" date="2019-08" db="EMBL/GenBank/DDBJ databases">
        <title>Seonamhaeicola sediminis sp. nov., isolated from marine sediment.</title>
        <authorList>
            <person name="Cao W.R."/>
        </authorList>
    </citation>
    <scope>NUCLEOTIDE SEQUENCE [LARGE SCALE GENOMIC DNA]</scope>
    <source>
        <strain evidence="6">Gy8</strain>
    </source>
</reference>
<feature type="transmembrane region" description="Helical" evidence="4">
    <location>
        <begin position="98"/>
        <end position="118"/>
    </location>
</feature>